<keyword evidence="4 10" id="KW-0808">Transferase</keyword>
<evidence type="ECO:0000313" key="14">
    <source>
        <dbReference type="Proteomes" id="UP000722989"/>
    </source>
</evidence>
<comment type="function">
    <text evidence="10">Catalyzes the acyloin condensation reaction between C atoms 2 and 3 of pyruvate and glyceraldehyde 3-phosphate to yield 1-deoxy-D-xylulose-5-phosphate (DXP).</text>
</comment>
<feature type="binding site" evidence="10">
    <location>
        <position position="145"/>
    </location>
    <ligand>
        <name>Mg(2+)</name>
        <dbReference type="ChEBI" id="CHEBI:18420"/>
    </ligand>
</feature>
<proteinExistence type="inferred from homology"/>
<sequence length="608" mass="63724">MPILDLIAEPADLADLDHDQLTALAAEIRAFLVESVCRAGGHLGPNLGAVELTIAIHRTFRSPHDRIIFDTGHQAYTHKILTGRRDRFGTLRRAGGLSGYPSRAESPHDLTENSHASTALSYADGLARAYALDGCDRAVVAVVGDGAVTGGLTWEALNNLAVSPGRVVVVLNDNGRSYGPTAGGVAAHLARLRGGDRTLGDLFGALGLGYLGPVDGHDLPALEAALARARDSGRTVVVHCVTRKGLGYPPAEADEVDRMHTVPVIDPETGHPARSPGRTWTDLFGSELLALGGEREDLIAVSAAMTAPTGLTAFGQAFPERLVDTGIAEQHAVTAAAGLALGGKHPVVAIYATFLNRAFDQVLLDVALHRLPVTFVLDRSGITGPDGPSHHGMWDLAVLGVVPGLRIAAPRDATTLREELREAVGHGGPTVVRFPKADVAADIPPVRRVRGLDLLRLPSRPRTLLVGVGALAGTAMAAADLLAAAGEECTVLDPRWVRPINPALATLARAHRLVVTVEDGVRSGGVGAAIAQFLSDREVPTPVRALGLPTRFVPHGSRDELLSRYRLDPEGVAAAVLDALARPQSAEPHPWPGRPLAARAPVNGSVNG</sequence>
<feature type="domain" description="Transketolase-like pyrimidine-binding" evidence="12">
    <location>
        <begin position="278"/>
        <end position="441"/>
    </location>
</feature>
<dbReference type="Proteomes" id="UP000722989">
    <property type="component" value="Unassembled WGS sequence"/>
</dbReference>
<dbReference type="RefSeq" id="WP_167926100.1">
    <property type="nucleotide sequence ID" value="NZ_JAATVY010000010.1"/>
</dbReference>
<comment type="catalytic activity">
    <reaction evidence="10">
        <text>D-glyceraldehyde 3-phosphate + pyruvate + H(+) = 1-deoxy-D-xylulose 5-phosphate + CO2</text>
        <dbReference type="Rhea" id="RHEA:12605"/>
        <dbReference type="ChEBI" id="CHEBI:15361"/>
        <dbReference type="ChEBI" id="CHEBI:15378"/>
        <dbReference type="ChEBI" id="CHEBI:16526"/>
        <dbReference type="ChEBI" id="CHEBI:57792"/>
        <dbReference type="ChEBI" id="CHEBI:59776"/>
        <dbReference type="EC" id="2.2.1.7"/>
    </reaction>
</comment>
<dbReference type="PANTHER" id="PTHR43322">
    <property type="entry name" value="1-D-DEOXYXYLULOSE 5-PHOSPHATE SYNTHASE-RELATED"/>
    <property type="match status" value="1"/>
</dbReference>
<dbReference type="InterPro" id="IPR005475">
    <property type="entry name" value="Transketolase-like_Pyr-bd"/>
</dbReference>
<dbReference type="EC" id="2.2.1.7" evidence="10"/>
<feature type="binding site" evidence="10">
    <location>
        <begin position="114"/>
        <end position="116"/>
    </location>
    <ligand>
        <name>thiamine diphosphate</name>
        <dbReference type="ChEBI" id="CHEBI:58937"/>
    </ligand>
</feature>
<keyword evidence="8 10" id="KW-0786">Thiamine pyrophosphate</keyword>
<dbReference type="SMART" id="SM00861">
    <property type="entry name" value="Transket_pyr"/>
    <property type="match status" value="1"/>
</dbReference>
<dbReference type="SUPFAM" id="SSF52922">
    <property type="entry name" value="TK C-terminal domain-like"/>
    <property type="match status" value="1"/>
</dbReference>
<gene>
    <name evidence="10" type="primary">dxs</name>
    <name evidence="13" type="ORF">HC031_15910</name>
</gene>
<dbReference type="InterPro" id="IPR020826">
    <property type="entry name" value="Transketolase_BS"/>
</dbReference>
<dbReference type="EMBL" id="JAATVY010000010">
    <property type="protein sequence ID" value="NJC71186.1"/>
    <property type="molecule type" value="Genomic_DNA"/>
</dbReference>
<evidence type="ECO:0000256" key="3">
    <source>
        <dbReference type="ARBA" id="ARBA00011738"/>
    </source>
</evidence>
<keyword evidence="6 10" id="KW-0460">Magnesium</keyword>
<comment type="caution">
    <text evidence="13">The sequence shown here is derived from an EMBL/GenBank/DDBJ whole genome shotgun (WGS) entry which is preliminary data.</text>
</comment>
<feature type="binding site" evidence="10">
    <location>
        <position position="174"/>
    </location>
    <ligand>
        <name>thiamine diphosphate</name>
        <dbReference type="ChEBI" id="CHEBI:58937"/>
    </ligand>
</feature>
<keyword evidence="5 10" id="KW-0479">Metal-binding</keyword>
<evidence type="ECO:0000256" key="7">
    <source>
        <dbReference type="ARBA" id="ARBA00022977"/>
    </source>
</evidence>
<keyword evidence="14" id="KW-1185">Reference proteome</keyword>
<accession>A0ABX0XZD9</accession>
<comment type="subunit">
    <text evidence="3 10">Homodimer.</text>
</comment>
<feature type="binding site" evidence="10">
    <location>
        <position position="73"/>
    </location>
    <ligand>
        <name>thiamine diphosphate</name>
        <dbReference type="ChEBI" id="CHEBI:58937"/>
    </ligand>
</feature>
<dbReference type="NCBIfam" id="NF003933">
    <property type="entry name" value="PRK05444.2-2"/>
    <property type="match status" value="1"/>
</dbReference>
<evidence type="ECO:0000256" key="1">
    <source>
        <dbReference type="ARBA" id="ARBA00004980"/>
    </source>
</evidence>
<dbReference type="Gene3D" id="3.40.50.920">
    <property type="match status" value="1"/>
</dbReference>
<dbReference type="InterPro" id="IPR005477">
    <property type="entry name" value="Dxylulose-5-P_synthase"/>
</dbReference>
<dbReference type="Pfam" id="PF13292">
    <property type="entry name" value="DXP_synthase_N"/>
    <property type="match status" value="2"/>
</dbReference>
<dbReference type="PANTHER" id="PTHR43322:SF5">
    <property type="entry name" value="1-DEOXY-D-XYLULOSE-5-PHOSPHATE SYNTHASE, CHLOROPLASTIC"/>
    <property type="match status" value="1"/>
</dbReference>
<organism evidence="13 14">
    <name type="scientific">Planosporangium thailandense</name>
    <dbReference type="NCBI Taxonomy" id="765197"/>
    <lineage>
        <taxon>Bacteria</taxon>
        <taxon>Bacillati</taxon>
        <taxon>Actinomycetota</taxon>
        <taxon>Actinomycetes</taxon>
        <taxon>Micromonosporales</taxon>
        <taxon>Micromonosporaceae</taxon>
        <taxon>Planosporangium</taxon>
    </lineage>
</organism>
<comment type="cofactor">
    <cofactor evidence="10">
        <name>thiamine diphosphate</name>
        <dbReference type="ChEBI" id="CHEBI:58937"/>
    </cofactor>
    <text evidence="10">Binds 1 thiamine pyrophosphate per subunit.</text>
</comment>
<dbReference type="PROSITE" id="PS00801">
    <property type="entry name" value="TRANSKETOLASE_1"/>
    <property type="match status" value="1"/>
</dbReference>
<evidence type="ECO:0000256" key="4">
    <source>
        <dbReference type="ARBA" id="ARBA00022679"/>
    </source>
</evidence>
<comment type="similarity">
    <text evidence="2 10">Belongs to the transketolase family. DXPS subfamily.</text>
</comment>
<comment type="cofactor">
    <cofactor evidence="10">
        <name>Mg(2+)</name>
        <dbReference type="ChEBI" id="CHEBI:18420"/>
    </cofactor>
    <text evidence="10">Binds 1 Mg(2+) ion per subunit.</text>
</comment>
<dbReference type="SUPFAM" id="SSF52518">
    <property type="entry name" value="Thiamin diphosphate-binding fold (THDP-binding)"/>
    <property type="match status" value="1"/>
</dbReference>
<dbReference type="CDD" id="cd02007">
    <property type="entry name" value="TPP_DXS"/>
    <property type="match status" value="1"/>
</dbReference>
<dbReference type="CDD" id="cd07033">
    <property type="entry name" value="TPP_PYR_DXS_TK_like"/>
    <property type="match status" value="1"/>
</dbReference>
<dbReference type="HAMAP" id="MF_00315">
    <property type="entry name" value="DXP_synth"/>
    <property type="match status" value="1"/>
</dbReference>
<dbReference type="InterPro" id="IPR033248">
    <property type="entry name" value="Transketolase_C"/>
</dbReference>
<evidence type="ECO:0000256" key="8">
    <source>
        <dbReference type="ARBA" id="ARBA00023052"/>
    </source>
</evidence>
<feature type="binding site" evidence="10">
    <location>
        <position position="248"/>
    </location>
    <ligand>
        <name>thiamine diphosphate</name>
        <dbReference type="ChEBI" id="CHEBI:58937"/>
    </ligand>
</feature>
<protein>
    <recommendedName>
        <fullName evidence="10">1-deoxy-D-xylulose-5-phosphate synthase</fullName>
        <ecNumber evidence="10">2.2.1.7</ecNumber>
    </recommendedName>
    <alternativeName>
        <fullName evidence="10">1-deoxyxylulose-5-phosphate synthase</fullName>
        <shortName evidence="10">DXP synthase</shortName>
        <shortName evidence="10">DXPS</shortName>
    </alternativeName>
</protein>
<reference evidence="13 14" key="1">
    <citation type="submission" date="2020-03" db="EMBL/GenBank/DDBJ databases">
        <title>WGS of the type strain of Planosporangium spp.</title>
        <authorList>
            <person name="Thawai C."/>
        </authorList>
    </citation>
    <scope>NUCLEOTIDE SEQUENCE [LARGE SCALE GENOMIC DNA]</scope>
    <source>
        <strain evidence="13 14">TBRC 5610</strain>
    </source>
</reference>
<keyword evidence="9 10" id="KW-0414">Isoprene biosynthesis</keyword>
<evidence type="ECO:0000256" key="11">
    <source>
        <dbReference type="SAM" id="MobiDB-lite"/>
    </source>
</evidence>
<comment type="pathway">
    <text evidence="1 10">Metabolic intermediate biosynthesis; 1-deoxy-D-xylulose 5-phosphate biosynthesis; 1-deoxy-D-xylulose 5-phosphate from D-glyceraldehyde 3-phosphate and pyruvate: step 1/1.</text>
</comment>
<evidence type="ECO:0000256" key="6">
    <source>
        <dbReference type="ARBA" id="ARBA00022842"/>
    </source>
</evidence>
<feature type="binding site" evidence="10">
    <location>
        <position position="174"/>
    </location>
    <ligand>
        <name>Mg(2+)</name>
        <dbReference type="ChEBI" id="CHEBI:18420"/>
    </ligand>
</feature>
<dbReference type="InterPro" id="IPR009014">
    <property type="entry name" value="Transketo_C/PFOR_II"/>
</dbReference>
<dbReference type="PROSITE" id="PS00802">
    <property type="entry name" value="TRANSKETOLASE_2"/>
    <property type="match status" value="1"/>
</dbReference>
<feature type="region of interest" description="Disordered" evidence="11">
    <location>
        <begin position="584"/>
        <end position="608"/>
    </location>
</feature>
<evidence type="ECO:0000256" key="10">
    <source>
        <dbReference type="HAMAP-Rule" id="MF_00315"/>
    </source>
</evidence>
<dbReference type="Gene3D" id="3.40.50.970">
    <property type="match status" value="2"/>
</dbReference>
<dbReference type="InterPro" id="IPR029061">
    <property type="entry name" value="THDP-binding"/>
</dbReference>
<evidence type="ECO:0000259" key="12">
    <source>
        <dbReference type="SMART" id="SM00861"/>
    </source>
</evidence>
<evidence type="ECO:0000256" key="2">
    <source>
        <dbReference type="ARBA" id="ARBA00011081"/>
    </source>
</evidence>
<keyword evidence="7 10" id="KW-0784">Thiamine biosynthesis</keyword>
<evidence type="ECO:0000313" key="13">
    <source>
        <dbReference type="EMBL" id="NJC71186.1"/>
    </source>
</evidence>
<evidence type="ECO:0000256" key="9">
    <source>
        <dbReference type="ARBA" id="ARBA00023229"/>
    </source>
</evidence>
<dbReference type="GO" id="GO:0008661">
    <property type="term" value="F:1-deoxy-D-xylulose-5-phosphate synthase activity"/>
    <property type="evidence" value="ECO:0007669"/>
    <property type="project" value="UniProtKB-EC"/>
</dbReference>
<dbReference type="Pfam" id="PF02779">
    <property type="entry name" value="Transket_pyr"/>
    <property type="match status" value="1"/>
</dbReference>
<feature type="binding site" evidence="10">
    <location>
        <position position="329"/>
    </location>
    <ligand>
        <name>thiamine diphosphate</name>
        <dbReference type="ChEBI" id="CHEBI:58937"/>
    </ligand>
</feature>
<evidence type="ECO:0000256" key="5">
    <source>
        <dbReference type="ARBA" id="ARBA00022723"/>
    </source>
</evidence>
<dbReference type="InterPro" id="IPR049557">
    <property type="entry name" value="Transketolase_CS"/>
</dbReference>
<feature type="binding site" evidence="10">
    <location>
        <begin position="146"/>
        <end position="147"/>
    </location>
    <ligand>
        <name>thiamine diphosphate</name>
        <dbReference type="ChEBI" id="CHEBI:58937"/>
    </ligand>
</feature>
<name>A0ABX0XZD9_9ACTN</name>
<dbReference type="Pfam" id="PF02780">
    <property type="entry name" value="Transketolase_C"/>
    <property type="match status" value="1"/>
</dbReference>